<accession>A0A367PDK9</accession>
<gene>
    <name evidence="1" type="ORF">DDK22_25685</name>
</gene>
<comment type="caution">
    <text evidence="1">The sequence shown here is derived from an EMBL/GenBank/DDBJ whole genome shotgun (WGS) entry which is preliminary data.</text>
</comment>
<dbReference type="EMBL" id="QDHA01000068">
    <property type="protein sequence ID" value="RCJ05643.1"/>
    <property type="molecule type" value="Genomic_DNA"/>
</dbReference>
<evidence type="ECO:0000313" key="1">
    <source>
        <dbReference type="EMBL" id="RCJ05643.1"/>
    </source>
</evidence>
<name>A0A367PDK9_CUPNE</name>
<protein>
    <submittedName>
        <fullName evidence="1">Uncharacterized protein</fullName>
    </submittedName>
</protein>
<sequence length="71" mass="7861">MQVATACSDYSFSTAFRALSFVIPSRCSFQRLDVNADAEHIDLPGSLHDFDVQSLVPWRGYGISGKSMFRG</sequence>
<organism evidence="1 2">
    <name type="scientific">Cupriavidus necator</name>
    <name type="common">Alcaligenes eutrophus</name>
    <name type="synonym">Ralstonia eutropha</name>
    <dbReference type="NCBI Taxonomy" id="106590"/>
    <lineage>
        <taxon>Bacteria</taxon>
        <taxon>Pseudomonadati</taxon>
        <taxon>Pseudomonadota</taxon>
        <taxon>Betaproteobacteria</taxon>
        <taxon>Burkholderiales</taxon>
        <taxon>Burkholderiaceae</taxon>
        <taxon>Cupriavidus</taxon>
    </lineage>
</organism>
<evidence type="ECO:0000313" key="2">
    <source>
        <dbReference type="Proteomes" id="UP000253501"/>
    </source>
</evidence>
<reference evidence="1 2" key="1">
    <citation type="submission" date="2018-04" db="EMBL/GenBank/DDBJ databases">
        <title>Cupriavidus necator CR12 genome sequencing and assembly.</title>
        <authorList>
            <person name="Ben Fekih I."/>
            <person name="Mazhar H.S."/>
            <person name="Bello S.K."/>
            <person name="Rensing C."/>
        </authorList>
    </citation>
    <scope>NUCLEOTIDE SEQUENCE [LARGE SCALE GENOMIC DNA]</scope>
    <source>
        <strain evidence="1 2">CR12</strain>
    </source>
</reference>
<dbReference type="Proteomes" id="UP000253501">
    <property type="component" value="Unassembled WGS sequence"/>
</dbReference>
<dbReference type="AlphaFoldDB" id="A0A367PDK9"/>
<proteinExistence type="predicted"/>